<evidence type="ECO:0000313" key="1">
    <source>
        <dbReference type="EMBL" id="EGY78388.1"/>
    </source>
</evidence>
<dbReference type="HOGENOM" id="CLU_1110625_0_0_11"/>
<sequence>MTTGFLTDSGIRVWSQTVNDETFDVAPHGRLAVRGARLDGCIFSGLHLKEFIFQGCERSVFSGCRFVNCRIDEWHHTFMDFVDCEFESVKIKKWRLDEGDVVDCRFEGAIADAVIWGDTAAKSGIEYRRNRFERNDLSGVDPCSVDFRSGVDLATNVLPGSGSCAPLLVLGCGPQVAQAALDRLGEVPEELRAAAEQYLSVSLWAMHLGSGQKDWFGWPLRSTSPEVWAEVLGLVRTVEAEMGGEH</sequence>
<reference evidence="1 2" key="1">
    <citation type="submission" date="2011-06" db="EMBL/GenBank/DDBJ databases">
        <authorList>
            <person name="Muzny D."/>
            <person name="Qin X."/>
            <person name="Deng J."/>
            <person name="Jiang H."/>
            <person name="Liu Y."/>
            <person name="Qu J."/>
            <person name="Song X.-Z."/>
            <person name="Zhang L."/>
            <person name="Thornton R."/>
            <person name="Coyle M."/>
            <person name="Francisco L."/>
            <person name="Jackson L."/>
            <person name="Javaid M."/>
            <person name="Korchina V."/>
            <person name="Kovar C."/>
            <person name="Mata R."/>
            <person name="Mathew T."/>
            <person name="Ngo R."/>
            <person name="Nguyen L."/>
            <person name="Nguyen N."/>
            <person name="Okwuonu G."/>
            <person name="Ongeri F."/>
            <person name="Pham C."/>
            <person name="Simmons D."/>
            <person name="Wilczek-Boney K."/>
            <person name="Hale W."/>
            <person name="Jakkamsetti A."/>
            <person name="Pham P."/>
            <person name="Ruth R."/>
            <person name="San Lucas F."/>
            <person name="Warren J."/>
            <person name="Zhang J."/>
            <person name="Zhao Z."/>
            <person name="Zhou C."/>
            <person name="Zhu D."/>
            <person name="Lee S."/>
            <person name="Bess C."/>
            <person name="Blankenburg K."/>
            <person name="Forbes L."/>
            <person name="Fu Q."/>
            <person name="Gubbala S."/>
            <person name="Hirani K."/>
            <person name="Jayaseelan J.C."/>
            <person name="Lara F."/>
            <person name="Munidasa M."/>
            <person name="Palculict T."/>
            <person name="Patil S."/>
            <person name="Pu L.-L."/>
            <person name="Saada N."/>
            <person name="Tang L."/>
            <person name="Weissenberger G."/>
            <person name="Zhu Y."/>
            <person name="Hemphill L."/>
            <person name="Shang Y."/>
            <person name="Youmans B."/>
            <person name="Ayvaz T."/>
            <person name="Ross M."/>
            <person name="Santibanez J."/>
            <person name="Aqrawi P."/>
            <person name="Gross S."/>
            <person name="Joshi V."/>
            <person name="Fowler G."/>
            <person name="Nazareth L."/>
            <person name="Reid J."/>
            <person name="Worley K."/>
            <person name="Petrosino J."/>
            <person name="Highlander S."/>
            <person name="Gibbs R."/>
        </authorList>
    </citation>
    <scope>NUCLEOTIDE SEQUENCE [LARGE SCALE GENOMIC DNA]</scope>
    <source>
        <strain evidence="1 2">ATCC 25577</strain>
    </source>
</reference>
<dbReference type="PATRIC" id="fig|997355.3.peg.723"/>
<evidence type="ECO:0000313" key="2">
    <source>
        <dbReference type="Proteomes" id="UP000005332"/>
    </source>
</evidence>
<organism evidence="1 2">
    <name type="scientific">Cutibacterium avidum ATCC 25577</name>
    <dbReference type="NCBI Taxonomy" id="997355"/>
    <lineage>
        <taxon>Bacteria</taxon>
        <taxon>Bacillati</taxon>
        <taxon>Actinomycetota</taxon>
        <taxon>Actinomycetes</taxon>
        <taxon>Propionibacteriales</taxon>
        <taxon>Propionibacteriaceae</taxon>
        <taxon>Cutibacterium</taxon>
    </lineage>
</organism>
<dbReference type="AlphaFoldDB" id="G4CW34"/>
<gene>
    <name evidence="1" type="ORF">HMPREF9153_0741</name>
</gene>
<dbReference type="SUPFAM" id="SSF141571">
    <property type="entry name" value="Pentapeptide repeat-like"/>
    <property type="match status" value="1"/>
</dbReference>
<evidence type="ECO:0008006" key="3">
    <source>
        <dbReference type="Google" id="ProtNLM"/>
    </source>
</evidence>
<comment type="caution">
    <text evidence="1">The sequence shown here is derived from an EMBL/GenBank/DDBJ whole genome shotgun (WGS) entry which is preliminary data.</text>
</comment>
<accession>G4CW34</accession>
<dbReference type="EMBL" id="AGBA01000008">
    <property type="protein sequence ID" value="EGY78388.1"/>
    <property type="molecule type" value="Genomic_DNA"/>
</dbReference>
<dbReference type="Gene3D" id="2.160.20.80">
    <property type="entry name" value="E3 ubiquitin-protein ligase SopA"/>
    <property type="match status" value="1"/>
</dbReference>
<protein>
    <recommendedName>
        <fullName evidence="3">Pentapeptide repeat-containing protein</fullName>
    </recommendedName>
</protein>
<name>G4CW34_9ACTN</name>
<proteinExistence type="predicted"/>
<dbReference type="Proteomes" id="UP000005332">
    <property type="component" value="Unassembled WGS sequence"/>
</dbReference>
<keyword evidence="2" id="KW-1185">Reference proteome</keyword>